<reference evidence="2" key="1">
    <citation type="submission" date="2020-11" db="EMBL/GenBank/DDBJ databases">
        <authorList>
            <person name="Tran Van P."/>
        </authorList>
    </citation>
    <scope>NUCLEOTIDE SEQUENCE</scope>
</reference>
<accession>A0A7R9I6M3</accession>
<name>A0A7R9I6M3_9NEOP</name>
<sequence>MIKVLLVTCLMGLSLGDFPKARLVFHDPAVYTNTFLAGRYDGNEFYFVTRPVYLDAVIVGTRALMEGQEDPYDEDFFIQVEEVDDLGDYGYRKEVGSGRFTGTVNPGESITVPITSLDDPSQPIVAVPEINGTVIHYVVYSNFGKMFGRYPEFTDRDIGFFDILGNRTNTYGTIVGIEYSKI</sequence>
<evidence type="ECO:0000256" key="1">
    <source>
        <dbReference type="SAM" id="SignalP"/>
    </source>
</evidence>
<feature type="signal peptide" evidence="1">
    <location>
        <begin position="1"/>
        <end position="16"/>
    </location>
</feature>
<dbReference type="AlphaFoldDB" id="A0A7R9I6M3"/>
<keyword evidence="1" id="KW-0732">Signal</keyword>
<evidence type="ECO:0000313" key="2">
    <source>
        <dbReference type="EMBL" id="CAD7449449.1"/>
    </source>
</evidence>
<protein>
    <submittedName>
        <fullName evidence="2">Uncharacterized protein</fullName>
    </submittedName>
</protein>
<organism evidence="2">
    <name type="scientific">Timema bartmani</name>
    <dbReference type="NCBI Taxonomy" id="61472"/>
    <lineage>
        <taxon>Eukaryota</taxon>
        <taxon>Metazoa</taxon>
        <taxon>Ecdysozoa</taxon>
        <taxon>Arthropoda</taxon>
        <taxon>Hexapoda</taxon>
        <taxon>Insecta</taxon>
        <taxon>Pterygota</taxon>
        <taxon>Neoptera</taxon>
        <taxon>Polyneoptera</taxon>
        <taxon>Phasmatodea</taxon>
        <taxon>Timematodea</taxon>
        <taxon>Timematoidea</taxon>
        <taxon>Timematidae</taxon>
        <taxon>Timema</taxon>
    </lineage>
</organism>
<dbReference type="EMBL" id="OD571739">
    <property type="protein sequence ID" value="CAD7449449.1"/>
    <property type="molecule type" value="Genomic_DNA"/>
</dbReference>
<feature type="chain" id="PRO_5031493977" evidence="1">
    <location>
        <begin position="17"/>
        <end position="182"/>
    </location>
</feature>
<proteinExistence type="predicted"/>
<gene>
    <name evidence="2" type="ORF">TBIB3V08_LOCUS11724</name>
</gene>